<keyword evidence="1" id="KW-1133">Transmembrane helix</keyword>
<name>A0AA37HYN3_SEGBR</name>
<evidence type="ECO:0000256" key="1">
    <source>
        <dbReference type="SAM" id="Phobius"/>
    </source>
</evidence>
<dbReference type="AlphaFoldDB" id="A0AA37HYN3"/>
<evidence type="ECO:0008006" key="4">
    <source>
        <dbReference type="Google" id="ProtNLM"/>
    </source>
</evidence>
<reference evidence="2" key="1">
    <citation type="submission" date="2021-08" db="EMBL/GenBank/DDBJ databases">
        <title>Prevotella lacticifex sp. nov., isolated from rumen of cow.</title>
        <authorList>
            <person name="Shinkai T."/>
            <person name="Ikeyama N."/>
            <person name="Kumagai M."/>
            <person name="Ohmori H."/>
            <person name="Sakamoto M."/>
            <person name="Ohkuma M."/>
            <person name="Mitsumori M."/>
        </authorList>
    </citation>
    <scope>NUCLEOTIDE SEQUENCE</scope>
    <source>
        <strain evidence="2">DSM 11371</strain>
    </source>
</reference>
<keyword evidence="1" id="KW-0472">Membrane</keyword>
<dbReference type="EMBL" id="BPTR01000001">
    <property type="protein sequence ID" value="GJG28322.1"/>
    <property type="molecule type" value="Genomic_DNA"/>
</dbReference>
<feature type="transmembrane region" description="Helical" evidence="1">
    <location>
        <begin position="107"/>
        <end position="123"/>
    </location>
</feature>
<sequence>MKSLQDTQYIKNKRKKLKLIYGFIAFLLLILCVLLSYVYRPYVYSHHINDYHIADCYTSFLGVPIIVFLTQALRKEKWSIPTNIFYATVFLIGWEIVDGFLAKQYDWIDIIACIFSGVILYVIHRITCFKSIHEYDG</sequence>
<protein>
    <recommendedName>
        <fullName evidence="4">VanZ-like domain-containing protein</fullName>
    </recommendedName>
</protein>
<feature type="transmembrane region" description="Helical" evidence="1">
    <location>
        <begin position="51"/>
        <end position="72"/>
    </location>
</feature>
<feature type="transmembrane region" description="Helical" evidence="1">
    <location>
        <begin position="84"/>
        <end position="101"/>
    </location>
</feature>
<evidence type="ECO:0000313" key="3">
    <source>
        <dbReference type="Proteomes" id="UP000887043"/>
    </source>
</evidence>
<feature type="transmembrane region" description="Helical" evidence="1">
    <location>
        <begin position="20"/>
        <end position="39"/>
    </location>
</feature>
<dbReference type="Proteomes" id="UP000887043">
    <property type="component" value="Unassembled WGS sequence"/>
</dbReference>
<dbReference type="RefSeq" id="WP_039871361.1">
    <property type="nucleotide sequence ID" value="NZ_BPTR01000001.1"/>
</dbReference>
<organism evidence="2 3">
    <name type="scientific">Segatella bryantii</name>
    <name type="common">Prevotella bryantii</name>
    <dbReference type="NCBI Taxonomy" id="77095"/>
    <lineage>
        <taxon>Bacteria</taxon>
        <taxon>Pseudomonadati</taxon>
        <taxon>Bacteroidota</taxon>
        <taxon>Bacteroidia</taxon>
        <taxon>Bacteroidales</taxon>
        <taxon>Prevotellaceae</taxon>
        <taxon>Segatella</taxon>
    </lineage>
</organism>
<evidence type="ECO:0000313" key="2">
    <source>
        <dbReference type="EMBL" id="GJG28322.1"/>
    </source>
</evidence>
<accession>A0AA37HYN3</accession>
<keyword evidence="1" id="KW-0812">Transmembrane</keyword>
<proteinExistence type="predicted"/>
<comment type="caution">
    <text evidence="2">The sequence shown here is derived from an EMBL/GenBank/DDBJ whole genome shotgun (WGS) entry which is preliminary data.</text>
</comment>
<gene>
    <name evidence="2" type="ORF">PRRU23_20220</name>
</gene>